<feature type="region of interest" description="Disordered" evidence="1">
    <location>
        <begin position="64"/>
        <end position="88"/>
    </location>
</feature>
<reference evidence="2 3" key="1">
    <citation type="submission" date="2018-07" db="EMBL/GenBank/DDBJ databases">
        <title>Genomic Encyclopedia of Type Strains, Phase IV (KMG-IV): sequencing the most valuable type-strain genomes for metagenomic binning, comparative biology and taxonomic classification.</title>
        <authorList>
            <person name="Goeker M."/>
        </authorList>
    </citation>
    <scope>NUCLEOTIDE SEQUENCE [LARGE SCALE GENOMIC DNA]</scope>
    <source>
        <strain evidence="2 3">DSM 26725</strain>
    </source>
</reference>
<protein>
    <submittedName>
        <fullName evidence="2">Uncharacterized protein</fullName>
    </submittedName>
</protein>
<evidence type="ECO:0000313" key="2">
    <source>
        <dbReference type="EMBL" id="RED16942.1"/>
    </source>
</evidence>
<comment type="caution">
    <text evidence="2">The sequence shown here is derived from an EMBL/GenBank/DDBJ whole genome shotgun (WGS) entry which is preliminary data.</text>
</comment>
<gene>
    <name evidence="2" type="ORF">DFR46_1976</name>
</gene>
<evidence type="ECO:0000256" key="1">
    <source>
        <dbReference type="SAM" id="MobiDB-lite"/>
    </source>
</evidence>
<organism evidence="2 3">
    <name type="scientific">Parasphingopyxis lamellibrachiae</name>
    <dbReference type="NCBI Taxonomy" id="680125"/>
    <lineage>
        <taxon>Bacteria</taxon>
        <taxon>Pseudomonadati</taxon>
        <taxon>Pseudomonadota</taxon>
        <taxon>Alphaproteobacteria</taxon>
        <taxon>Sphingomonadales</taxon>
        <taxon>Sphingomonadaceae</taxon>
        <taxon>Parasphingopyxis</taxon>
    </lineage>
</organism>
<accession>A0A3D9FHA1</accession>
<sequence>MSIFREIARGALGGHVRNRTAGRGLLGAGIGLIAARVATRSLPGAALVGGGLVAKYLWDRKRERDEADAPGAGSAETETASAGGDTAG</sequence>
<dbReference type="EMBL" id="QRDP01000004">
    <property type="protein sequence ID" value="RED16942.1"/>
    <property type="molecule type" value="Genomic_DNA"/>
</dbReference>
<keyword evidence="3" id="KW-1185">Reference proteome</keyword>
<proteinExistence type="predicted"/>
<dbReference type="RefSeq" id="WP_116236288.1">
    <property type="nucleotide sequence ID" value="NZ_QRDP01000004.1"/>
</dbReference>
<dbReference type="AlphaFoldDB" id="A0A3D9FHA1"/>
<evidence type="ECO:0000313" key="3">
    <source>
        <dbReference type="Proteomes" id="UP000256310"/>
    </source>
</evidence>
<name>A0A3D9FHA1_9SPHN</name>
<dbReference type="Proteomes" id="UP000256310">
    <property type="component" value="Unassembled WGS sequence"/>
</dbReference>